<dbReference type="AlphaFoldDB" id="A0A381YWT2"/>
<dbReference type="InterPro" id="IPR000447">
    <property type="entry name" value="G3P_DH_FAD-dep"/>
</dbReference>
<dbReference type="GO" id="GO:0046168">
    <property type="term" value="P:glycerol-3-phosphate catabolic process"/>
    <property type="evidence" value="ECO:0007669"/>
    <property type="project" value="TreeGrafter"/>
</dbReference>
<keyword evidence="3" id="KW-0285">Flavoprotein</keyword>
<keyword evidence="5" id="KW-0560">Oxidoreductase</keyword>
<reference evidence="7" key="1">
    <citation type="submission" date="2018-05" db="EMBL/GenBank/DDBJ databases">
        <authorList>
            <person name="Lanie J.A."/>
            <person name="Ng W.-L."/>
            <person name="Kazmierczak K.M."/>
            <person name="Andrzejewski T.M."/>
            <person name="Davidsen T.M."/>
            <person name="Wayne K.J."/>
            <person name="Tettelin H."/>
            <person name="Glass J.I."/>
            <person name="Rusch D."/>
            <person name="Podicherti R."/>
            <person name="Tsui H.-C.T."/>
            <person name="Winkler M.E."/>
        </authorList>
    </citation>
    <scope>NUCLEOTIDE SEQUENCE</scope>
</reference>
<dbReference type="InterPro" id="IPR006076">
    <property type="entry name" value="FAD-dep_OxRdtase"/>
</dbReference>
<accession>A0A381YWT2</accession>
<evidence type="ECO:0000313" key="7">
    <source>
        <dbReference type="EMBL" id="SVA81404.1"/>
    </source>
</evidence>
<evidence type="ECO:0000256" key="3">
    <source>
        <dbReference type="ARBA" id="ARBA00022630"/>
    </source>
</evidence>
<dbReference type="Pfam" id="PF01266">
    <property type="entry name" value="DAO"/>
    <property type="match status" value="1"/>
</dbReference>
<dbReference type="Gene3D" id="3.50.50.60">
    <property type="entry name" value="FAD/NAD(P)-binding domain"/>
    <property type="match status" value="1"/>
</dbReference>
<organism evidence="7">
    <name type="scientific">marine metagenome</name>
    <dbReference type="NCBI Taxonomy" id="408172"/>
    <lineage>
        <taxon>unclassified sequences</taxon>
        <taxon>metagenomes</taxon>
        <taxon>ecological metagenomes</taxon>
    </lineage>
</organism>
<evidence type="ECO:0000256" key="2">
    <source>
        <dbReference type="ARBA" id="ARBA00007330"/>
    </source>
</evidence>
<dbReference type="PRINTS" id="PR01001">
    <property type="entry name" value="FADG3PDH"/>
</dbReference>
<evidence type="ECO:0000256" key="4">
    <source>
        <dbReference type="ARBA" id="ARBA00022827"/>
    </source>
</evidence>
<dbReference type="InterPro" id="IPR036188">
    <property type="entry name" value="FAD/NAD-bd_sf"/>
</dbReference>
<proteinExistence type="inferred from homology"/>
<dbReference type="Gene3D" id="3.30.9.10">
    <property type="entry name" value="D-Amino Acid Oxidase, subunit A, domain 2"/>
    <property type="match status" value="1"/>
</dbReference>
<keyword evidence="4" id="KW-0274">FAD</keyword>
<gene>
    <name evidence="7" type="ORF">METZ01_LOCUS134258</name>
</gene>
<dbReference type="EMBL" id="UINC01019247">
    <property type="protein sequence ID" value="SVA81404.1"/>
    <property type="molecule type" value="Genomic_DNA"/>
</dbReference>
<feature type="domain" description="FAD dependent oxidoreductase" evidence="6">
    <location>
        <begin position="19"/>
        <end position="342"/>
    </location>
</feature>
<comment type="similarity">
    <text evidence="2">Belongs to the FAD-dependent glycerol-3-phosphate dehydrogenase family.</text>
</comment>
<evidence type="ECO:0000256" key="1">
    <source>
        <dbReference type="ARBA" id="ARBA00001974"/>
    </source>
</evidence>
<feature type="non-terminal residue" evidence="7">
    <location>
        <position position="512"/>
    </location>
</feature>
<dbReference type="PANTHER" id="PTHR11985:SF35">
    <property type="entry name" value="ANAEROBIC GLYCEROL-3-PHOSPHATE DEHYDROGENASE SUBUNIT A"/>
    <property type="match status" value="1"/>
</dbReference>
<protein>
    <recommendedName>
        <fullName evidence="6">FAD dependent oxidoreductase domain-containing protein</fullName>
    </recommendedName>
</protein>
<evidence type="ECO:0000256" key="5">
    <source>
        <dbReference type="ARBA" id="ARBA00023002"/>
    </source>
</evidence>
<sequence>MLHRTRENLWREAEETGFDVAVVGGGINGASLYHELCERGYRVLLIDKGDFACGTSQSSAMMVWGGLLYLRNLDFKAVIEFSLSRDRMIQSLNGRIRPQVFRYVPAANNGRNRRLVQTALYLYWVLSFLRRRRPSLEVAFPEADLIKPDYRSAGSILFEEGMLNGSDCRFVLDWITRHSARGQVALNHSALEGGGYSNGDKHWRLELRDLLTNQTTEVRARCVVNCAGVWADRVNRQFGIESPYKHRLSKGVFIGLRREEQHEVPVVFDLGEHDDTLLYLPWGPVSMIGPTETPCATPEEGFRIDTEDVDYLLGHANRRLLKQVDCSDITMLRCGVRPLAVEKDYAADEYPLDLTRRFRMVRDKARPWLSTYGGKITGCNHLAKAVADAAAGVVCQARHSALQPNGEPPDIEWDDFPGMTEPVPSIGWCARHESCCTLDDYLRRRTNIAQWIPREGLGEQNENLSALQRLAKRLYDGQAAKADEAVRQHVRRVESHFDRLTGRKVQDNGNSS</sequence>
<dbReference type="GO" id="GO:0004368">
    <property type="term" value="F:glycerol-3-phosphate dehydrogenase (quinone) activity"/>
    <property type="evidence" value="ECO:0007669"/>
    <property type="project" value="InterPro"/>
</dbReference>
<dbReference type="SUPFAM" id="SSF51905">
    <property type="entry name" value="FAD/NAD(P)-binding domain"/>
    <property type="match status" value="1"/>
</dbReference>
<evidence type="ECO:0000259" key="6">
    <source>
        <dbReference type="Pfam" id="PF01266"/>
    </source>
</evidence>
<comment type="cofactor">
    <cofactor evidence="1">
        <name>FAD</name>
        <dbReference type="ChEBI" id="CHEBI:57692"/>
    </cofactor>
</comment>
<name>A0A381YWT2_9ZZZZ</name>
<dbReference type="PANTHER" id="PTHR11985">
    <property type="entry name" value="GLYCEROL-3-PHOSPHATE DEHYDROGENASE"/>
    <property type="match status" value="1"/>
</dbReference>